<dbReference type="EMBL" id="CP027226">
    <property type="protein sequence ID" value="AVM41906.1"/>
    <property type="molecule type" value="Genomic_DNA"/>
</dbReference>
<dbReference type="Proteomes" id="UP000237947">
    <property type="component" value="Chromosome"/>
</dbReference>
<protein>
    <recommendedName>
        <fullName evidence="4">V-ATPase subunit E</fullName>
    </recommendedName>
</protein>
<keyword evidence="3" id="KW-1185">Reference proteome</keyword>
<evidence type="ECO:0008006" key="4">
    <source>
        <dbReference type="Google" id="ProtNLM"/>
    </source>
</evidence>
<feature type="coiled-coil region" evidence="1">
    <location>
        <begin position="14"/>
        <end position="41"/>
    </location>
</feature>
<evidence type="ECO:0000313" key="3">
    <source>
        <dbReference type="Proteomes" id="UP000237947"/>
    </source>
</evidence>
<organism evidence="2 3">
    <name type="scientific">Fastidiosipila sanguinis</name>
    <dbReference type="NCBI Taxonomy" id="236753"/>
    <lineage>
        <taxon>Bacteria</taxon>
        <taxon>Bacillati</taxon>
        <taxon>Bacillota</taxon>
        <taxon>Clostridia</taxon>
        <taxon>Eubacteriales</taxon>
        <taxon>Oscillospiraceae</taxon>
        <taxon>Fastidiosipila</taxon>
    </lineage>
</organism>
<sequence length="198" mass="22617">MTKEKNEMSLAKLREALISKAESEKNKIEKLTEEKVAVIKAENQKKVDDILERANTEAEKIIAEKASKVEALASVESRIDKLKIKHSFIEDAINSARTKLENETAESKLKRYVELFPELKDGKYIITPAEGETNIIKDLINNSSNKDQLELGEEGSFRGGFIVANEDFVYDRSYRTIFREKETELRKLASETLFKEAK</sequence>
<evidence type="ECO:0000313" key="2">
    <source>
        <dbReference type="EMBL" id="AVM41906.1"/>
    </source>
</evidence>
<dbReference type="SUPFAM" id="SSF160527">
    <property type="entry name" value="V-type ATPase subunit E-like"/>
    <property type="match status" value="1"/>
</dbReference>
<evidence type="ECO:0000256" key="1">
    <source>
        <dbReference type="SAM" id="Coils"/>
    </source>
</evidence>
<accession>A0A2S0KLK8</accession>
<dbReference type="RefSeq" id="WP_106011892.1">
    <property type="nucleotide sequence ID" value="NZ_CP027226.1"/>
</dbReference>
<dbReference type="KEGG" id="fsa:C5Q98_01050"/>
<name>A0A2S0KLK8_9FIRM</name>
<dbReference type="AlphaFoldDB" id="A0A2S0KLK8"/>
<keyword evidence="1" id="KW-0175">Coiled coil</keyword>
<reference evidence="3" key="1">
    <citation type="submission" date="2018-02" db="EMBL/GenBank/DDBJ databases">
        <authorList>
            <person name="Holder M.E."/>
            <person name="Ajami N.J."/>
            <person name="Petrosino J.F."/>
        </authorList>
    </citation>
    <scope>NUCLEOTIDE SEQUENCE [LARGE SCALE GENOMIC DNA]</scope>
    <source>
        <strain evidence="3">CCUG 47711</strain>
    </source>
</reference>
<gene>
    <name evidence="2" type="ORF">C5Q98_01050</name>
</gene>
<proteinExistence type="predicted"/>